<evidence type="ECO:0000256" key="3">
    <source>
        <dbReference type="ARBA" id="ARBA00023002"/>
    </source>
</evidence>
<evidence type="ECO:0000256" key="4">
    <source>
        <dbReference type="RuleBase" id="RU000363"/>
    </source>
</evidence>
<keyword evidence="2" id="KW-0521">NADP</keyword>
<dbReference type="Proteomes" id="UP000663791">
    <property type="component" value="Unassembled WGS sequence"/>
</dbReference>
<comment type="caution">
    <text evidence="5">The sequence shown here is derived from an EMBL/GenBank/DDBJ whole genome shotgun (WGS) entry which is preliminary data.</text>
</comment>
<gene>
    <name evidence="5" type="ORF">JK386_07135</name>
</gene>
<dbReference type="Pfam" id="PF00106">
    <property type="entry name" value="adh_short"/>
    <property type="match status" value="1"/>
</dbReference>
<dbReference type="NCBIfam" id="NF005878">
    <property type="entry name" value="PRK07825.1"/>
    <property type="match status" value="1"/>
</dbReference>
<dbReference type="SUPFAM" id="SSF51735">
    <property type="entry name" value="NAD(P)-binding Rossmann-fold domains"/>
    <property type="match status" value="1"/>
</dbReference>
<protein>
    <submittedName>
        <fullName evidence="5">SDR family oxidoreductase</fullName>
    </submittedName>
</protein>
<dbReference type="PRINTS" id="PR00080">
    <property type="entry name" value="SDRFAMILY"/>
</dbReference>
<dbReference type="AlphaFoldDB" id="A0A939BVL3"/>
<name>A0A939BVL3_9ACTN</name>
<evidence type="ECO:0000256" key="1">
    <source>
        <dbReference type="ARBA" id="ARBA00006484"/>
    </source>
</evidence>
<evidence type="ECO:0000313" key="5">
    <source>
        <dbReference type="EMBL" id="MBM9459672.1"/>
    </source>
</evidence>
<dbReference type="InterPro" id="IPR020904">
    <property type="entry name" value="Sc_DH/Rdtase_CS"/>
</dbReference>
<evidence type="ECO:0000256" key="2">
    <source>
        <dbReference type="ARBA" id="ARBA00022857"/>
    </source>
</evidence>
<dbReference type="CDD" id="cd05233">
    <property type="entry name" value="SDR_c"/>
    <property type="match status" value="1"/>
</dbReference>
<proteinExistence type="inferred from homology"/>
<accession>A0A939BVL3</accession>
<dbReference type="RefSeq" id="WP_205290978.1">
    <property type="nucleotide sequence ID" value="NZ_CP074406.1"/>
</dbReference>
<dbReference type="InterPro" id="IPR036291">
    <property type="entry name" value="NAD(P)-bd_dom_sf"/>
</dbReference>
<dbReference type="PANTHER" id="PTHR43391">
    <property type="entry name" value="RETINOL DEHYDROGENASE-RELATED"/>
    <property type="match status" value="1"/>
</dbReference>
<reference evidence="5" key="1">
    <citation type="submission" date="2021-01" db="EMBL/GenBank/DDBJ databases">
        <title>Novel species in genus Nocardioides.</title>
        <authorList>
            <person name="Zhang G."/>
        </authorList>
    </citation>
    <scope>NUCLEOTIDE SEQUENCE</scope>
    <source>
        <strain evidence="5">Zg-536</strain>
    </source>
</reference>
<comment type="similarity">
    <text evidence="1 4">Belongs to the short-chain dehydrogenases/reductases (SDR) family.</text>
</comment>
<dbReference type="PANTHER" id="PTHR43391:SF14">
    <property type="entry name" value="DEHYDROGENASE_REDUCTASE SDR FAMILY PROTEIN 7-LIKE"/>
    <property type="match status" value="1"/>
</dbReference>
<evidence type="ECO:0000313" key="6">
    <source>
        <dbReference type="Proteomes" id="UP000663791"/>
    </source>
</evidence>
<dbReference type="EMBL" id="JAERTX010000005">
    <property type="protein sequence ID" value="MBM9459672.1"/>
    <property type="molecule type" value="Genomic_DNA"/>
</dbReference>
<dbReference type="Gene3D" id="3.40.50.720">
    <property type="entry name" value="NAD(P)-binding Rossmann-like Domain"/>
    <property type="match status" value="1"/>
</dbReference>
<sequence>MSRSINGLSIIVTGGARGIGRATVDLFARQGAKVAVGDLDGDLAAEVAAQYDDKVAAAPLDVTDPDSWTAFLAAVDHLGPWDVLVNNAGIMPLGPVLEESHATARSIIDVNVHGVIFGTKAVAPGMVARGRGHIVNVASAVGRVALANGATYSASKFAVVGFSEATRQELAPQGVDVTMVLPSVVNTELAVGVPAARGVKKVTAEDVAEVIDSAVKKPRAELWVPRWGQALSKPTLALPRAVQDAITKAMKADEVLSGTDFSARAAYEARAARQNVAREATGDKS</sequence>
<keyword evidence="6" id="KW-1185">Reference proteome</keyword>
<dbReference type="PROSITE" id="PS00061">
    <property type="entry name" value="ADH_SHORT"/>
    <property type="match status" value="1"/>
</dbReference>
<dbReference type="PRINTS" id="PR00081">
    <property type="entry name" value="GDHRDH"/>
</dbReference>
<dbReference type="GO" id="GO:0016491">
    <property type="term" value="F:oxidoreductase activity"/>
    <property type="evidence" value="ECO:0007669"/>
    <property type="project" value="UniProtKB-KW"/>
</dbReference>
<dbReference type="InterPro" id="IPR002347">
    <property type="entry name" value="SDR_fam"/>
</dbReference>
<keyword evidence="3" id="KW-0560">Oxidoreductase</keyword>
<organism evidence="5 6">
    <name type="scientific">Nocardioides faecalis</name>
    <dbReference type="NCBI Taxonomy" id="2803858"/>
    <lineage>
        <taxon>Bacteria</taxon>
        <taxon>Bacillati</taxon>
        <taxon>Actinomycetota</taxon>
        <taxon>Actinomycetes</taxon>
        <taxon>Propionibacteriales</taxon>
        <taxon>Nocardioidaceae</taxon>
        <taxon>Nocardioides</taxon>
    </lineage>
</organism>